<organism evidence="1 2">
    <name type="scientific">Pistacia integerrima</name>
    <dbReference type="NCBI Taxonomy" id="434235"/>
    <lineage>
        <taxon>Eukaryota</taxon>
        <taxon>Viridiplantae</taxon>
        <taxon>Streptophyta</taxon>
        <taxon>Embryophyta</taxon>
        <taxon>Tracheophyta</taxon>
        <taxon>Spermatophyta</taxon>
        <taxon>Magnoliopsida</taxon>
        <taxon>eudicotyledons</taxon>
        <taxon>Gunneridae</taxon>
        <taxon>Pentapetalae</taxon>
        <taxon>rosids</taxon>
        <taxon>malvids</taxon>
        <taxon>Sapindales</taxon>
        <taxon>Anacardiaceae</taxon>
        <taxon>Pistacia</taxon>
    </lineage>
</organism>
<name>A0ACC0ZCL4_9ROSI</name>
<dbReference type="Proteomes" id="UP001163603">
    <property type="component" value="Chromosome 2"/>
</dbReference>
<accession>A0ACC0ZCL4</accession>
<evidence type="ECO:0000313" key="2">
    <source>
        <dbReference type="Proteomes" id="UP001163603"/>
    </source>
</evidence>
<comment type="caution">
    <text evidence="1">The sequence shown here is derived from an EMBL/GenBank/DDBJ whole genome shotgun (WGS) entry which is preliminary data.</text>
</comment>
<protein>
    <submittedName>
        <fullName evidence="1">Uncharacterized protein</fullName>
    </submittedName>
</protein>
<keyword evidence="2" id="KW-1185">Reference proteome</keyword>
<reference evidence="2" key="1">
    <citation type="journal article" date="2023" name="G3 (Bethesda)">
        <title>Genome assembly and association tests identify interacting loci associated with vigor, precocity, and sex in interspecific pistachio rootstocks.</title>
        <authorList>
            <person name="Palmer W."/>
            <person name="Jacygrad E."/>
            <person name="Sagayaradj S."/>
            <person name="Cavanaugh K."/>
            <person name="Han R."/>
            <person name="Bertier L."/>
            <person name="Beede B."/>
            <person name="Kafkas S."/>
            <person name="Golino D."/>
            <person name="Preece J."/>
            <person name="Michelmore R."/>
        </authorList>
    </citation>
    <scope>NUCLEOTIDE SEQUENCE [LARGE SCALE GENOMIC DNA]</scope>
</reference>
<dbReference type="EMBL" id="CM047737">
    <property type="protein sequence ID" value="KAJ0048773.1"/>
    <property type="molecule type" value="Genomic_DNA"/>
</dbReference>
<evidence type="ECO:0000313" key="1">
    <source>
        <dbReference type="EMBL" id="KAJ0048773.1"/>
    </source>
</evidence>
<gene>
    <name evidence="1" type="ORF">Pint_16943</name>
</gene>
<proteinExistence type="predicted"/>
<sequence length="282" mass="30551">MTVTLPSTDPLHIASCSSPLDSPLLPSVSSLPVIRSNCVPPTCHLEVALSSAQVTTDLMASQTVSNLHPMITRSKSGAAVLKSIKALESSALTATVQNKSDSNDSAGPVSNENESKSGATVLKSIKALESSALKTTVQNKSDSYDSAGPEIANGGGLGWSLKRLIEEEEIAMIEEVENLKSEDLKAEAEARRRSEIANGGGGWDRRAFLEIKGRMIETTGKLKQVHNQMRNKEGEKKRAYLTLEELRQLPDDTNTYKSTGINLEPLSYFSMFYSDQFFNLGN</sequence>